<dbReference type="NCBIfam" id="TIGR00756">
    <property type="entry name" value="PPR"/>
    <property type="match status" value="2"/>
</dbReference>
<evidence type="ECO:0000313" key="5">
    <source>
        <dbReference type="Proteomes" id="UP000712281"/>
    </source>
</evidence>
<dbReference type="Pfam" id="PF12854">
    <property type="entry name" value="PPR_1"/>
    <property type="match status" value="1"/>
</dbReference>
<reference evidence="4" key="1">
    <citation type="submission" date="2019-12" db="EMBL/GenBank/DDBJ databases">
        <title>Genome sequencing and annotation of Brassica cretica.</title>
        <authorList>
            <person name="Studholme D.J."/>
            <person name="Sarris P.F."/>
        </authorList>
    </citation>
    <scope>NUCLEOTIDE SEQUENCE</scope>
    <source>
        <strain evidence="4">PFS-001/15</strain>
        <tissue evidence="4">Leaf</tissue>
    </source>
</reference>
<evidence type="ECO:0000256" key="3">
    <source>
        <dbReference type="PROSITE-ProRule" id="PRU00708"/>
    </source>
</evidence>
<evidence type="ECO:0000256" key="2">
    <source>
        <dbReference type="ARBA" id="ARBA00022737"/>
    </source>
</evidence>
<protein>
    <recommendedName>
        <fullName evidence="6">Pentacotripeptide-repeat region of PRORP domain-containing protein</fullName>
    </recommendedName>
</protein>
<name>A0A8S9IGX4_BRACR</name>
<dbReference type="InterPro" id="IPR011990">
    <property type="entry name" value="TPR-like_helical_dom_sf"/>
</dbReference>
<dbReference type="EMBL" id="QGKW02001911">
    <property type="protein sequence ID" value="KAF2569131.1"/>
    <property type="molecule type" value="Genomic_DNA"/>
</dbReference>
<dbReference type="Gene3D" id="1.25.40.10">
    <property type="entry name" value="Tetratricopeptide repeat domain"/>
    <property type="match status" value="1"/>
</dbReference>
<comment type="caution">
    <text evidence="4">The sequence shown here is derived from an EMBL/GenBank/DDBJ whole genome shotgun (WGS) entry which is preliminary data.</text>
</comment>
<dbReference type="Proteomes" id="UP000712281">
    <property type="component" value="Unassembled WGS sequence"/>
</dbReference>
<feature type="repeat" description="PPR" evidence="3">
    <location>
        <begin position="121"/>
        <end position="155"/>
    </location>
</feature>
<evidence type="ECO:0000256" key="1">
    <source>
        <dbReference type="ARBA" id="ARBA00007626"/>
    </source>
</evidence>
<dbReference type="InterPro" id="IPR002885">
    <property type="entry name" value="PPR_rpt"/>
</dbReference>
<comment type="similarity">
    <text evidence="1">Belongs to the PPR family. P subfamily.</text>
</comment>
<proteinExistence type="inferred from homology"/>
<dbReference type="AlphaFoldDB" id="A0A8S9IGX4"/>
<organism evidence="4 5">
    <name type="scientific">Brassica cretica</name>
    <name type="common">Mustard</name>
    <dbReference type="NCBI Taxonomy" id="69181"/>
    <lineage>
        <taxon>Eukaryota</taxon>
        <taxon>Viridiplantae</taxon>
        <taxon>Streptophyta</taxon>
        <taxon>Embryophyta</taxon>
        <taxon>Tracheophyta</taxon>
        <taxon>Spermatophyta</taxon>
        <taxon>Magnoliopsida</taxon>
        <taxon>eudicotyledons</taxon>
        <taxon>Gunneridae</taxon>
        <taxon>Pentapetalae</taxon>
        <taxon>rosids</taxon>
        <taxon>malvids</taxon>
        <taxon>Brassicales</taxon>
        <taxon>Brassicaceae</taxon>
        <taxon>Brassiceae</taxon>
        <taxon>Brassica</taxon>
    </lineage>
</organism>
<dbReference type="PROSITE" id="PS51375">
    <property type="entry name" value="PPR"/>
    <property type="match status" value="2"/>
</dbReference>
<sequence length="187" mass="21069">MLLLNAMNGYIKKGETDSHIKEVRVSGEGGIIRKPPPSSSVHFSGGNEATFKGEDLELRSGFHYIKSLDNATDLFDDMLRSSPLPSVIDFCKLMGVVVRMERPDVVISLYQKMEMRRIPRDIYTMNILIKCFCSCSKLPFALSTFGKLTKLGFHPDIVTFNTLLHGLCLEDRISEALALFDQMVEMK</sequence>
<gene>
    <name evidence="4" type="ORF">F2Q68_00025827</name>
</gene>
<dbReference type="PANTHER" id="PTHR47941">
    <property type="entry name" value="PENTATRICOPEPTIDE REPEAT-CONTAINING PROTEIN 3, MITOCHONDRIAL"/>
    <property type="match status" value="1"/>
</dbReference>
<evidence type="ECO:0000313" key="4">
    <source>
        <dbReference type="EMBL" id="KAF2569131.1"/>
    </source>
</evidence>
<keyword evidence="2" id="KW-0677">Repeat</keyword>
<feature type="repeat" description="PPR" evidence="3">
    <location>
        <begin position="156"/>
        <end position="187"/>
    </location>
</feature>
<evidence type="ECO:0008006" key="6">
    <source>
        <dbReference type="Google" id="ProtNLM"/>
    </source>
</evidence>
<accession>A0A8S9IGX4</accession>